<evidence type="ECO:0000256" key="3">
    <source>
        <dbReference type="PROSITE-ProRule" id="PRU00982"/>
    </source>
</evidence>
<dbReference type="EMBL" id="BAABME010001035">
    <property type="protein sequence ID" value="GAA0147139.1"/>
    <property type="molecule type" value="Genomic_DNA"/>
</dbReference>
<comment type="caution">
    <text evidence="6">The sequence shown here is derived from an EMBL/GenBank/DDBJ whole genome shotgun (WGS) entry which is preliminary data.</text>
</comment>
<dbReference type="Pfam" id="PF03000">
    <property type="entry name" value="NPH3"/>
    <property type="match status" value="1"/>
</dbReference>
<feature type="region of interest" description="Disordered" evidence="4">
    <location>
        <begin position="521"/>
        <end position="578"/>
    </location>
</feature>
<protein>
    <recommendedName>
        <fullName evidence="5">NPH3 domain-containing protein</fullName>
    </recommendedName>
</protein>
<organism evidence="6 7">
    <name type="scientific">Lithospermum erythrorhizon</name>
    <name type="common">Purple gromwell</name>
    <name type="synonym">Lithospermum officinale var. erythrorhizon</name>
    <dbReference type="NCBI Taxonomy" id="34254"/>
    <lineage>
        <taxon>Eukaryota</taxon>
        <taxon>Viridiplantae</taxon>
        <taxon>Streptophyta</taxon>
        <taxon>Embryophyta</taxon>
        <taxon>Tracheophyta</taxon>
        <taxon>Spermatophyta</taxon>
        <taxon>Magnoliopsida</taxon>
        <taxon>eudicotyledons</taxon>
        <taxon>Gunneridae</taxon>
        <taxon>Pentapetalae</taxon>
        <taxon>asterids</taxon>
        <taxon>lamiids</taxon>
        <taxon>Boraginales</taxon>
        <taxon>Boraginaceae</taxon>
        <taxon>Boraginoideae</taxon>
        <taxon>Lithospermeae</taxon>
        <taxon>Lithospermum</taxon>
    </lineage>
</organism>
<evidence type="ECO:0000313" key="6">
    <source>
        <dbReference type="EMBL" id="GAA0147139.1"/>
    </source>
</evidence>
<dbReference type="Proteomes" id="UP001454036">
    <property type="component" value="Unassembled WGS sequence"/>
</dbReference>
<evidence type="ECO:0000256" key="4">
    <source>
        <dbReference type="SAM" id="MobiDB-lite"/>
    </source>
</evidence>
<accession>A0AAV3P6J8</accession>
<dbReference type="PROSITE" id="PS51649">
    <property type="entry name" value="NPH3"/>
    <property type="match status" value="1"/>
</dbReference>
<dbReference type="SUPFAM" id="SSF54695">
    <property type="entry name" value="POZ domain"/>
    <property type="match status" value="1"/>
</dbReference>
<gene>
    <name evidence="6" type="ORF">LIER_06915</name>
</gene>
<feature type="compositionally biased region" description="Basic and acidic residues" evidence="4">
    <location>
        <begin position="550"/>
        <end position="562"/>
    </location>
</feature>
<name>A0AAV3P6J8_LITER</name>
<keyword evidence="2" id="KW-0833">Ubl conjugation pathway</keyword>
<evidence type="ECO:0000256" key="2">
    <source>
        <dbReference type="ARBA" id="ARBA00022786"/>
    </source>
</evidence>
<evidence type="ECO:0000259" key="5">
    <source>
        <dbReference type="PROSITE" id="PS51649"/>
    </source>
</evidence>
<reference evidence="6 7" key="1">
    <citation type="submission" date="2024-01" db="EMBL/GenBank/DDBJ databases">
        <title>The complete chloroplast genome sequence of Lithospermum erythrorhizon: insights into the phylogenetic relationship among Boraginaceae species and the maternal lineages of purple gromwells.</title>
        <authorList>
            <person name="Okada T."/>
            <person name="Watanabe K."/>
        </authorList>
    </citation>
    <scope>NUCLEOTIDE SEQUENCE [LARGE SCALE GENOMIC DNA]</scope>
</reference>
<dbReference type="AlphaFoldDB" id="A0AAV3P6J8"/>
<comment type="similarity">
    <text evidence="3">Belongs to the NPH3 family.</text>
</comment>
<dbReference type="Gene3D" id="3.30.710.10">
    <property type="entry name" value="Potassium Channel Kv1.1, Chain A"/>
    <property type="match status" value="1"/>
</dbReference>
<evidence type="ECO:0000313" key="7">
    <source>
        <dbReference type="Proteomes" id="UP001454036"/>
    </source>
</evidence>
<evidence type="ECO:0000256" key="1">
    <source>
        <dbReference type="ARBA" id="ARBA00004906"/>
    </source>
</evidence>
<dbReference type="PANTHER" id="PTHR32370">
    <property type="entry name" value="OS12G0117600 PROTEIN"/>
    <property type="match status" value="1"/>
</dbReference>
<dbReference type="InterPro" id="IPR043454">
    <property type="entry name" value="NPH3/RPT2-like"/>
</dbReference>
<keyword evidence="7" id="KW-1185">Reference proteome</keyword>
<comment type="pathway">
    <text evidence="1">Protein modification; protein ubiquitination.</text>
</comment>
<sequence>MKFMKLGTRPDTFYTKNATRTVISDIPSDLTIRINNVTYLLHKLQFPLLPKCGLLQLLCSGSTDSSDITLELDDIPGGEDAFELCAKFCYGITINLSAQNFVPALCAAKYLRMTEAVEKGNFSGKLESFFTSCILEGWKDTIVTLQTTETLREWSENLGIIRRCIDSLVEKILTPLVKVTWSFTYSRPGFEDKKRQQSVPKDWWTEDIADLDIEMFRCIITMLRSTNLQPPQLIGEALHVYACRWLPDVRKSRPPEGSASNVAESVEKKQLILESIVGMIPPERGSVSTGFLMRLVSTSFLLGASPVSKTELIQRSGLQLDESTLNDLLLPAHSSIDQHYYDVDLVGAVLESFMRQWRRRRYTDQESQYIKSVQKVGKLIDSYLQVVARDPHMPVNKMVSLAGALSQIARPDHDKLYKAINIYLKEHSELNKADKKTLCRVLDCQKLTPEIRAHAVRNERLPLRTVVQVLFFDQEKEASSTRIYHDVLSPEHNDTRQQSSVIPQDELRRLNLHSEGQQAAGLGLGQSRMPGSSGVQTHKRSDDTLLSQRPESRVSRKQKEASFETTQSEPQDKRKSQR</sequence>
<proteinExistence type="inferred from homology"/>
<dbReference type="InterPro" id="IPR027356">
    <property type="entry name" value="NPH3_dom"/>
</dbReference>
<dbReference type="InterPro" id="IPR011333">
    <property type="entry name" value="SKP1/BTB/POZ_sf"/>
</dbReference>
<feature type="domain" description="NPH3" evidence="5">
    <location>
        <begin position="202"/>
        <end position="476"/>
    </location>
</feature>